<dbReference type="SUPFAM" id="SSF55347">
    <property type="entry name" value="Glyceraldehyde-3-phosphate dehydrogenase-like, C-terminal domain"/>
    <property type="match status" value="1"/>
</dbReference>
<protein>
    <submittedName>
        <fullName evidence="5">Gfo/Idh/MocA family oxidoreductase</fullName>
    </submittedName>
</protein>
<dbReference type="AlphaFoldDB" id="A0ABD5ZRT1"/>
<dbReference type="RefSeq" id="WP_276234304.1">
    <property type="nucleotide sequence ID" value="NZ_CP119802.1"/>
</dbReference>
<dbReference type="Gene3D" id="3.30.360.10">
    <property type="entry name" value="Dihydrodipicolinate Reductase, domain 2"/>
    <property type="match status" value="1"/>
</dbReference>
<reference evidence="5 6" key="1">
    <citation type="journal article" date="2019" name="Int. J. Syst. Evol. Microbiol.">
        <title>The Global Catalogue of Microorganisms (GCM) 10K type strain sequencing project: providing services to taxonomists for standard genome sequencing and annotation.</title>
        <authorList>
            <consortium name="The Broad Institute Genomics Platform"/>
            <consortium name="The Broad Institute Genome Sequencing Center for Infectious Disease"/>
            <person name="Wu L."/>
            <person name="Ma J."/>
        </authorList>
    </citation>
    <scope>NUCLEOTIDE SEQUENCE [LARGE SCALE GENOMIC DNA]</scope>
    <source>
        <strain evidence="5 6">DT85</strain>
    </source>
</reference>
<dbReference type="GeneID" id="79267861"/>
<comment type="similarity">
    <text evidence="1">Belongs to the Gfo/Idh/MocA family.</text>
</comment>
<dbReference type="GO" id="GO:0016491">
    <property type="term" value="F:oxidoreductase activity"/>
    <property type="evidence" value="ECO:0007669"/>
    <property type="project" value="UniProtKB-KW"/>
</dbReference>
<dbReference type="EMBL" id="JBHTAP010000001">
    <property type="protein sequence ID" value="MFC7236153.1"/>
    <property type="molecule type" value="Genomic_DNA"/>
</dbReference>
<accession>A0ABD5ZRT1</accession>
<evidence type="ECO:0000313" key="5">
    <source>
        <dbReference type="EMBL" id="MFC7236153.1"/>
    </source>
</evidence>
<keyword evidence="6" id="KW-1185">Reference proteome</keyword>
<dbReference type="InterPro" id="IPR055170">
    <property type="entry name" value="GFO_IDH_MocA-like_dom"/>
</dbReference>
<dbReference type="Pfam" id="PF01408">
    <property type="entry name" value="GFO_IDH_MocA"/>
    <property type="match status" value="1"/>
</dbReference>
<dbReference type="Pfam" id="PF22725">
    <property type="entry name" value="GFO_IDH_MocA_C3"/>
    <property type="match status" value="1"/>
</dbReference>
<comment type="caution">
    <text evidence="5">The sequence shown here is derived from an EMBL/GenBank/DDBJ whole genome shotgun (WGS) entry which is preliminary data.</text>
</comment>
<evidence type="ECO:0000259" key="3">
    <source>
        <dbReference type="Pfam" id="PF01408"/>
    </source>
</evidence>
<evidence type="ECO:0000256" key="1">
    <source>
        <dbReference type="ARBA" id="ARBA00010928"/>
    </source>
</evidence>
<feature type="domain" description="Gfo/Idh/MocA-like oxidoreductase N-terminal" evidence="3">
    <location>
        <begin position="22"/>
        <end position="141"/>
    </location>
</feature>
<dbReference type="InterPro" id="IPR000683">
    <property type="entry name" value="Gfo/Idh/MocA-like_OxRdtase_N"/>
</dbReference>
<dbReference type="PANTHER" id="PTHR22604">
    <property type="entry name" value="OXIDOREDUCTASES"/>
    <property type="match status" value="1"/>
</dbReference>
<gene>
    <name evidence="5" type="ORF">ACFQJ4_12580</name>
</gene>
<dbReference type="Proteomes" id="UP001596398">
    <property type="component" value="Unassembled WGS sequence"/>
</dbReference>
<organism evidence="5 6">
    <name type="scientific">Halosegnis marinus</name>
    <dbReference type="NCBI Taxonomy" id="3034023"/>
    <lineage>
        <taxon>Archaea</taxon>
        <taxon>Methanobacteriati</taxon>
        <taxon>Methanobacteriota</taxon>
        <taxon>Stenosarchaea group</taxon>
        <taxon>Halobacteria</taxon>
        <taxon>Halobacteriales</taxon>
        <taxon>Natronomonadaceae</taxon>
        <taxon>Halosegnis</taxon>
    </lineage>
</organism>
<evidence type="ECO:0000313" key="6">
    <source>
        <dbReference type="Proteomes" id="UP001596398"/>
    </source>
</evidence>
<proteinExistence type="inferred from homology"/>
<dbReference type="InterPro" id="IPR036291">
    <property type="entry name" value="NAD(P)-bd_dom_sf"/>
</dbReference>
<dbReference type="InterPro" id="IPR050984">
    <property type="entry name" value="Gfo/Idh/MocA_domain"/>
</dbReference>
<sequence>MHEAFTDIGERDWDTGADGTVRLAVVGCGGFARGVVLPSIGDCDYVEATVGVSGSAENREKVADGHGLETTDYDGYAAGDLADAYDAVYVATPNRLHLPHVETAAEQGKAVVCEKPLEATPERAEEVVAVCEDAGVPLMTAYRMQADPLFRALKAFLDAGGVGAVEKFAGDFTFPVLMGSRGPDQWRLDAHLAGGGALMDVGVYPLNAARYLLGAEPEAVSGRTRTGGPYADVDEHVSFRVAFPDATGNFTASFSGHPNADFAVYGSEGVVRLFDAFQPNRGRRLVVETGDGSYEITGAGGGELREEFDYFAHAVLTGSDIGPDGADGLADVWLMDAIYADAE</sequence>
<evidence type="ECO:0000259" key="4">
    <source>
        <dbReference type="Pfam" id="PF22725"/>
    </source>
</evidence>
<dbReference type="Gene3D" id="3.40.50.720">
    <property type="entry name" value="NAD(P)-binding Rossmann-like Domain"/>
    <property type="match status" value="1"/>
</dbReference>
<evidence type="ECO:0000256" key="2">
    <source>
        <dbReference type="ARBA" id="ARBA00023002"/>
    </source>
</evidence>
<dbReference type="PANTHER" id="PTHR22604:SF105">
    <property type="entry name" value="TRANS-1,2-DIHYDROBENZENE-1,2-DIOL DEHYDROGENASE"/>
    <property type="match status" value="1"/>
</dbReference>
<dbReference type="SUPFAM" id="SSF51735">
    <property type="entry name" value="NAD(P)-binding Rossmann-fold domains"/>
    <property type="match status" value="1"/>
</dbReference>
<feature type="domain" description="GFO/IDH/MocA-like oxidoreductase" evidence="4">
    <location>
        <begin position="150"/>
        <end position="271"/>
    </location>
</feature>
<name>A0ABD5ZRT1_9EURY</name>
<keyword evidence="2" id="KW-0560">Oxidoreductase</keyword>